<accession>A0ABQ8FSL1</accession>
<dbReference type="PANTHER" id="PTHR42901">
    <property type="entry name" value="ALCOHOL DEHYDROGENASE"/>
    <property type="match status" value="1"/>
</dbReference>
<dbReference type="PRINTS" id="PR00081">
    <property type="entry name" value="GDHRDH"/>
</dbReference>
<dbReference type="Pfam" id="PF00106">
    <property type="entry name" value="adh_short"/>
    <property type="match status" value="1"/>
</dbReference>
<dbReference type="CDD" id="cd05233">
    <property type="entry name" value="SDR_c"/>
    <property type="match status" value="1"/>
</dbReference>
<name>A0ABQ8FSL1_9PEZI</name>
<dbReference type="Gene3D" id="3.40.50.720">
    <property type="entry name" value="NAD(P)-binding Rossmann-like Domain"/>
    <property type="match status" value="1"/>
</dbReference>
<evidence type="ECO:0000313" key="5">
    <source>
        <dbReference type="Proteomes" id="UP000774617"/>
    </source>
</evidence>
<evidence type="ECO:0000313" key="4">
    <source>
        <dbReference type="EMBL" id="KAH7020687.1"/>
    </source>
</evidence>
<evidence type="ECO:0000256" key="1">
    <source>
        <dbReference type="ARBA" id="ARBA00006484"/>
    </source>
</evidence>
<dbReference type="InterPro" id="IPR036291">
    <property type="entry name" value="NAD(P)-bd_dom_sf"/>
</dbReference>
<sequence length="325" mass="34739">MSIPSPLTKKAHREQYPAIDPTNPANSAAGKTVAISGGTGGIGYLIARGFAKAGAAAVILLARRQSALDEGSSKLRIELAAAGLSTEVWTYLLDIRDKASTDAVFAALRDRVRAEGKGNDIDILVANAGDMAQGEALLDYAPETVRGAFDTNVFGNLNLVRAYLAPEAPAIPMQAMTGKVKDVSKAMAPGDEKIVLNVSTGVIHMRSPGHALYSSSKLAFTHMLKHLQLEVDQLPGAPVRIHSFNPGVIFTPGALKNSGSDKVLAQFLFDDESLPEGFTVWLASPAAAFLKGRFVWSSWDVEELVAMKQKFEEDPEFCQMTLKGL</sequence>
<dbReference type="Proteomes" id="UP000774617">
    <property type="component" value="Unassembled WGS sequence"/>
</dbReference>
<keyword evidence="5" id="KW-1185">Reference proteome</keyword>
<evidence type="ECO:0000256" key="3">
    <source>
        <dbReference type="SAM" id="MobiDB-lite"/>
    </source>
</evidence>
<proteinExistence type="inferred from homology"/>
<dbReference type="PANTHER" id="PTHR42901:SF1">
    <property type="entry name" value="ALCOHOL DEHYDROGENASE"/>
    <property type="match status" value="1"/>
</dbReference>
<gene>
    <name evidence="4" type="ORF">B0J12DRAFT_585854</name>
</gene>
<protein>
    <recommendedName>
        <fullName evidence="6">Short-chain dehydrogenase/reductase SDR</fullName>
    </recommendedName>
</protein>
<feature type="region of interest" description="Disordered" evidence="3">
    <location>
        <begin position="1"/>
        <end position="29"/>
    </location>
</feature>
<keyword evidence="2" id="KW-0560">Oxidoreductase</keyword>
<evidence type="ECO:0000256" key="2">
    <source>
        <dbReference type="ARBA" id="ARBA00023002"/>
    </source>
</evidence>
<comment type="caution">
    <text evidence="4">The sequence shown here is derived from an EMBL/GenBank/DDBJ whole genome shotgun (WGS) entry which is preliminary data.</text>
</comment>
<dbReference type="EMBL" id="JAGTJR010000066">
    <property type="protein sequence ID" value="KAH7020687.1"/>
    <property type="molecule type" value="Genomic_DNA"/>
</dbReference>
<comment type="similarity">
    <text evidence="1">Belongs to the short-chain dehydrogenases/reductases (SDR) family.</text>
</comment>
<reference evidence="4 5" key="1">
    <citation type="journal article" date="2021" name="Nat. Commun.">
        <title>Genetic determinants of endophytism in the Arabidopsis root mycobiome.</title>
        <authorList>
            <person name="Mesny F."/>
            <person name="Miyauchi S."/>
            <person name="Thiergart T."/>
            <person name="Pickel B."/>
            <person name="Atanasova L."/>
            <person name="Karlsson M."/>
            <person name="Huettel B."/>
            <person name="Barry K.W."/>
            <person name="Haridas S."/>
            <person name="Chen C."/>
            <person name="Bauer D."/>
            <person name="Andreopoulos W."/>
            <person name="Pangilinan J."/>
            <person name="LaButti K."/>
            <person name="Riley R."/>
            <person name="Lipzen A."/>
            <person name="Clum A."/>
            <person name="Drula E."/>
            <person name="Henrissat B."/>
            <person name="Kohler A."/>
            <person name="Grigoriev I.V."/>
            <person name="Martin F.M."/>
            <person name="Hacquard S."/>
        </authorList>
    </citation>
    <scope>NUCLEOTIDE SEQUENCE [LARGE SCALE GENOMIC DNA]</scope>
    <source>
        <strain evidence="4 5">MPI-SDFR-AT-0080</strain>
    </source>
</reference>
<dbReference type="SUPFAM" id="SSF51735">
    <property type="entry name" value="NAD(P)-binding Rossmann-fold domains"/>
    <property type="match status" value="1"/>
</dbReference>
<organism evidence="4 5">
    <name type="scientific">Macrophomina phaseolina</name>
    <dbReference type="NCBI Taxonomy" id="35725"/>
    <lineage>
        <taxon>Eukaryota</taxon>
        <taxon>Fungi</taxon>
        <taxon>Dikarya</taxon>
        <taxon>Ascomycota</taxon>
        <taxon>Pezizomycotina</taxon>
        <taxon>Dothideomycetes</taxon>
        <taxon>Dothideomycetes incertae sedis</taxon>
        <taxon>Botryosphaeriales</taxon>
        <taxon>Botryosphaeriaceae</taxon>
        <taxon>Macrophomina</taxon>
    </lineage>
</organism>
<evidence type="ECO:0008006" key="6">
    <source>
        <dbReference type="Google" id="ProtNLM"/>
    </source>
</evidence>
<dbReference type="InterPro" id="IPR002347">
    <property type="entry name" value="SDR_fam"/>
</dbReference>